<keyword evidence="1" id="KW-0812">Transmembrane</keyword>
<dbReference type="Ensembl" id="ENSEEET00000012375.2">
    <property type="protein sequence ID" value="ENSEEEP00000012231.2"/>
    <property type="gene ID" value="ENSEEEG00000006163.2"/>
</dbReference>
<feature type="transmembrane region" description="Helical" evidence="1">
    <location>
        <begin position="134"/>
        <end position="151"/>
    </location>
</feature>
<keyword evidence="1" id="KW-0472">Membrane</keyword>
<dbReference type="Proteomes" id="UP000314983">
    <property type="component" value="Chromosome 21"/>
</dbReference>
<evidence type="ECO:0000313" key="2">
    <source>
        <dbReference type="Ensembl" id="ENSEEEP00000012231.2"/>
    </source>
</evidence>
<reference evidence="2" key="4">
    <citation type="submission" date="2025-08" db="UniProtKB">
        <authorList>
            <consortium name="Ensembl"/>
        </authorList>
    </citation>
    <scope>IDENTIFICATION</scope>
</reference>
<accession>A0A4W4EMP2</accession>
<reference evidence="3" key="2">
    <citation type="journal article" date="2017" name="Sci. Adv.">
        <title>A tail of two voltages: Proteomic comparison of the three electric organs of the electric eel.</title>
        <authorList>
            <person name="Traeger L.L."/>
            <person name="Sabat G."/>
            <person name="Barrett-Wilt G.A."/>
            <person name="Wells G.B."/>
            <person name="Sussman M.R."/>
        </authorList>
    </citation>
    <scope>NUCLEOTIDE SEQUENCE [LARGE SCALE GENOMIC DNA]</scope>
</reference>
<protein>
    <submittedName>
        <fullName evidence="2">Uncharacterized protein</fullName>
    </submittedName>
</protein>
<reference evidence="2" key="3">
    <citation type="submission" date="2020-05" db="EMBL/GenBank/DDBJ databases">
        <title>Electrophorus electricus (electric eel) genome, fEleEle1, primary haplotype.</title>
        <authorList>
            <person name="Myers G."/>
            <person name="Meyer A."/>
            <person name="Fedrigo O."/>
            <person name="Formenti G."/>
            <person name="Rhie A."/>
            <person name="Tracey A."/>
            <person name="Sims Y."/>
            <person name="Jarvis E.D."/>
        </authorList>
    </citation>
    <scope>NUCLEOTIDE SEQUENCE [LARGE SCALE GENOMIC DNA]</scope>
</reference>
<feature type="transmembrane region" description="Helical" evidence="1">
    <location>
        <begin position="230"/>
        <end position="252"/>
    </location>
</feature>
<reference evidence="2" key="5">
    <citation type="submission" date="2025-09" db="UniProtKB">
        <authorList>
            <consortium name="Ensembl"/>
        </authorList>
    </citation>
    <scope>IDENTIFICATION</scope>
</reference>
<feature type="transmembrane region" description="Helical" evidence="1">
    <location>
        <begin position="69"/>
        <end position="93"/>
    </location>
</feature>
<proteinExistence type="predicted"/>
<keyword evidence="1" id="KW-1133">Transmembrane helix</keyword>
<dbReference type="AlphaFoldDB" id="A0A4W4EMP2"/>
<name>A0A4W4EMP2_ELEEL</name>
<keyword evidence="3" id="KW-1185">Reference proteome</keyword>
<reference evidence="3" key="1">
    <citation type="journal article" date="2014" name="Science">
        <title>Nonhuman genetics. Genomic basis for the convergent evolution of electric organs.</title>
        <authorList>
            <person name="Gallant J.R."/>
            <person name="Traeger L.L."/>
            <person name="Volkening J.D."/>
            <person name="Moffett H."/>
            <person name="Chen P.H."/>
            <person name="Novina C.D."/>
            <person name="Phillips G.N.Jr."/>
            <person name="Anand R."/>
            <person name="Wells G.B."/>
            <person name="Pinch M."/>
            <person name="Guth R."/>
            <person name="Unguez G.A."/>
            <person name="Albert J.S."/>
            <person name="Zakon H.H."/>
            <person name="Samanta M.P."/>
            <person name="Sussman M.R."/>
        </authorList>
    </citation>
    <scope>NUCLEOTIDE SEQUENCE [LARGE SCALE GENOMIC DNA]</scope>
</reference>
<evidence type="ECO:0000313" key="3">
    <source>
        <dbReference type="Proteomes" id="UP000314983"/>
    </source>
</evidence>
<sequence length="274" mass="30287">MAHSKPFCARTFPSSPDLQLSSQFFILTFSFFLRPQIMCHVSLSTVCFSAASFSLIGRRCTNDGTSGELSFDVFLLSTSILLPWICFIMFSLVENIWKNPMVLSFSFSCSGSGKLGFSGSTTMCFFSRDQPLSFAFRPLGFCFGLTSAFFMPPFSTTSGCSKFICCLAMSCALWKSMSLMTTPSGLVEFDKDADEFLSTLSENMQGLGSVIEVLHSVVCAAFLTMGLRCWFVAIFTVAAWLSRVFFLELLVFTASLVSGWLSDETVVLQFCSRI</sequence>
<feature type="transmembrane region" description="Helical" evidence="1">
    <location>
        <begin position="37"/>
        <end position="57"/>
    </location>
</feature>
<evidence type="ECO:0000256" key="1">
    <source>
        <dbReference type="SAM" id="Phobius"/>
    </source>
</evidence>
<feature type="transmembrane region" description="Helical" evidence="1">
    <location>
        <begin position="206"/>
        <end position="223"/>
    </location>
</feature>
<organism evidence="2 3">
    <name type="scientific">Electrophorus electricus</name>
    <name type="common">Electric eel</name>
    <name type="synonym">Gymnotus electricus</name>
    <dbReference type="NCBI Taxonomy" id="8005"/>
    <lineage>
        <taxon>Eukaryota</taxon>
        <taxon>Metazoa</taxon>
        <taxon>Chordata</taxon>
        <taxon>Craniata</taxon>
        <taxon>Vertebrata</taxon>
        <taxon>Euteleostomi</taxon>
        <taxon>Actinopterygii</taxon>
        <taxon>Neopterygii</taxon>
        <taxon>Teleostei</taxon>
        <taxon>Ostariophysi</taxon>
        <taxon>Gymnotiformes</taxon>
        <taxon>Gymnotoidei</taxon>
        <taxon>Gymnotidae</taxon>
        <taxon>Electrophorus</taxon>
    </lineage>
</organism>